<protein>
    <submittedName>
        <fullName evidence="1">Spore coat protein</fullName>
    </submittedName>
</protein>
<gene>
    <name evidence="1" type="ORF">BA70_14635</name>
</gene>
<dbReference type="RefSeq" id="WP_034325107.1">
    <property type="nucleotide sequence ID" value="NZ_JAVIKA010000002.1"/>
</dbReference>
<comment type="caution">
    <text evidence="1">The sequence shown here is derived from an EMBL/GenBank/DDBJ whole genome shotgun (WGS) entry which is preliminary data.</text>
</comment>
<dbReference type="AlphaFoldDB" id="A0A081L6M6"/>
<sequence length="147" mass="16465">MSRKHSWNCVAEAVENINDLQNAVEEECPTSCYSNLLSPSHSLGDTVPFVLFTSKSKPFVAFGNVGEVDAGPCFSTAFFRVEHISDHCATLSLLIAFDKDRHILDFTDKDSVCDVFRLEKSKYCIEVDLDCFCAIECLNPRLINRSC</sequence>
<evidence type="ECO:0000313" key="1">
    <source>
        <dbReference type="EMBL" id="KEP24902.1"/>
    </source>
</evidence>
<dbReference type="Pfam" id="PF10612">
    <property type="entry name" value="Spore-coat_CotZ"/>
    <property type="match status" value="1"/>
</dbReference>
<dbReference type="OrthoDB" id="1655185at2"/>
<reference evidence="1 2" key="1">
    <citation type="submission" date="2012-09" db="EMBL/GenBank/DDBJ databases">
        <title>Genome Sequence of Bacillus sp. DW5-4.</title>
        <authorList>
            <person name="Lai Q."/>
            <person name="Liu Y."/>
            <person name="Shao Z."/>
        </authorList>
    </citation>
    <scope>NUCLEOTIDE SEQUENCE [LARGE SCALE GENOMIC DNA]</scope>
    <source>
        <strain evidence="1 2">DW5-4</strain>
    </source>
</reference>
<keyword evidence="2" id="KW-1185">Reference proteome</keyword>
<evidence type="ECO:0000313" key="2">
    <source>
        <dbReference type="Proteomes" id="UP000028091"/>
    </source>
</evidence>
<keyword evidence="1" id="KW-0946">Virion</keyword>
<organism evidence="1 2">
    <name type="scientific">Bacillus zhangzhouensis</name>
    <dbReference type="NCBI Taxonomy" id="1178540"/>
    <lineage>
        <taxon>Bacteria</taxon>
        <taxon>Bacillati</taxon>
        <taxon>Bacillota</taxon>
        <taxon>Bacilli</taxon>
        <taxon>Bacillales</taxon>
        <taxon>Bacillaceae</taxon>
        <taxon>Bacillus</taxon>
    </lineage>
</organism>
<dbReference type="Proteomes" id="UP000028091">
    <property type="component" value="Unassembled WGS sequence"/>
</dbReference>
<proteinExistence type="predicted"/>
<dbReference type="eggNOG" id="ENOG502ZCJP">
    <property type="taxonomic scope" value="Bacteria"/>
</dbReference>
<name>A0A081L6M6_9BACI</name>
<dbReference type="InterPro" id="IPR019593">
    <property type="entry name" value="Spore_coat_protein_Z/Y"/>
</dbReference>
<accession>A0A081L6M6</accession>
<dbReference type="EMBL" id="JOTP01000041">
    <property type="protein sequence ID" value="KEP24902.1"/>
    <property type="molecule type" value="Genomic_DNA"/>
</dbReference>
<keyword evidence="1" id="KW-0167">Capsid protein</keyword>